<protein>
    <recommendedName>
        <fullName evidence="2">Doubled CXXCH motif domain-containing protein</fullName>
    </recommendedName>
</protein>
<dbReference type="Pfam" id="PF09699">
    <property type="entry name" value="Paired_CXXCH_1"/>
    <property type="match status" value="1"/>
</dbReference>
<gene>
    <name evidence="3" type="ORF">LCGC14_2907180</name>
</gene>
<proteinExistence type="predicted"/>
<dbReference type="Gene3D" id="1.10.1130.10">
    <property type="entry name" value="Flavocytochrome C3, Chain A"/>
    <property type="match status" value="1"/>
</dbReference>
<keyword evidence="1" id="KW-0732">Signal</keyword>
<evidence type="ECO:0000313" key="3">
    <source>
        <dbReference type="EMBL" id="KKK72109.1"/>
    </source>
</evidence>
<accession>A0A0F9A0D6</accession>
<comment type="caution">
    <text evidence="3">The sequence shown here is derived from an EMBL/GenBank/DDBJ whole genome shotgun (WGS) entry which is preliminary data.</text>
</comment>
<dbReference type="AlphaFoldDB" id="A0A0F9A0D6"/>
<dbReference type="SUPFAM" id="SSF48695">
    <property type="entry name" value="Multiheme cytochromes"/>
    <property type="match status" value="2"/>
</dbReference>
<dbReference type="InterPro" id="IPR036280">
    <property type="entry name" value="Multihaem_cyt_sf"/>
</dbReference>
<evidence type="ECO:0000259" key="2">
    <source>
        <dbReference type="Pfam" id="PF09699"/>
    </source>
</evidence>
<dbReference type="InterPro" id="IPR010177">
    <property type="entry name" value="Paired_CXXCH_1"/>
</dbReference>
<reference evidence="3" key="1">
    <citation type="journal article" date="2015" name="Nature">
        <title>Complex archaea that bridge the gap between prokaryotes and eukaryotes.</title>
        <authorList>
            <person name="Spang A."/>
            <person name="Saw J.H."/>
            <person name="Jorgensen S.L."/>
            <person name="Zaremba-Niedzwiedzka K."/>
            <person name="Martijn J."/>
            <person name="Lind A.E."/>
            <person name="van Eijk R."/>
            <person name="Schleper C."/>
            <person name="Guy L."/>
            <person name="Ettema T.J."/>
        </authorList>
    </citation>
    <scope>NUCLEOTIDE SEQUENCE</scope>
</reference>
<name>A0A0F9A0D6_9ZZZZ</name>
<sequence length="384" mass="40945">GQGLPETHTELKGGFAEHKPGYEDPYANGCTLCHGPNLDDGYAPSCFSCHGAGGEGLPADHTELKGGFAEHKPGYDDPYANGCTLCHGPNLNDGVAPSCFGCHGPGGQGPPSGHTDVKSDVLLSVAHKTGAEDPFTNGCTECHGPNLNDGFAPSCFTCHRSEWDDHNFSAEPWLPEGTNHCHVCHLPPTYNGGNDSTPEWNHELPTSVYTTFAYADQPTGVSLKCMGCHEGLPDGPAVDEFGDAPTQTYYVSGEEAFGTDLTQHHPISFTYDDQHGGLNDPSGTPSGLTPNGTVDQDMLEEGRIECTSCHNQHDKTLPDYLVKTASEGLCFNCHKFDADPLTHHIPGRDDPWGDLREIAFNCTMCHGPDLAGDGLIPACTDCHN</sequence>
<dbReference type="Gene3D" id="3.90.10.10">
    <property type="entry name" value="Cytochrome C3"/>
    <property type="match status" value="1"/>
</dbReference>
<feature type="non-terminal residue" evidence="3">
    <location>
        <position position="1"/>
    </location>
</feature>
<dbReference type="NCBIfam" id="TIGR01905">
    <property type="entry name" value="paired_CXXCH_1"/>
    <property type="match status" value="1"/>
</dbReference>
<feature type="domain" description="Doubled CXXCH motif" evidence="2">
    <location>
        <begin position="305"/>
        <end position="336"/>
    </location>
</feature>
<dbReference type="PANTHER" id="PTHR35038">
    <property type="entry name" value="DISSIMILATORY SULFITE REDUCTASE SIRA"/>
    <property type="match status" value="1"/>
</dbReference>
<dbReference type="InterPro" id="IPR051829">
    <property type="entry name" value="Multiheme_Cytochr_ET"/>
</dbReference>
<dbReference type="PANTHER" id="PTHR35038:SF10">
    <property type="entry name" value="HIGH-MOLECULAR-WEIGHT CYTOCHROME C"/>
    <property type="match status" value="1"/>
</dbReference>
<feature type="non-terminal residue" evidence="3">
    <location>
        <position position="384"/>
    </location>
</feature>
<evidence type="ECO:0000256" key="1">
    <source>
        <dbReference type="ARBA" id="ARBA00022729"/>
    </source>
</evidence>
<organism evidence="3">
    <name type="scientific">marine sediment metagenome</name>
    <dbReference type="NCBI Taxonomy" id="412755"/>
    <lineage>
        <taxon>unclassified sequences</taxon>
        <taxon>metagenomes</taxon>
        <taxon>ecological metagenomes</taxon>
    </lineage>
</organism>
<dbReference type="EMBL" id="LAZR01057419">
    <property type="protein sequence ID" value="KKK72109.1"/>
    <property type="molecule type" value="Genomic_DNA"/>
</dbReference>